<comment type="caution">
    <text evidence="1">The sequence shown here is derived from an EMBL/GenBank/DDBJ whole genome shotgun (WGS) entry which is preliminary data.</text>
</comment>
<sequence>MDPAGPTKLFREMARFKNLEIKPKKTWVQFCWMGKQTKPSRVQISLTYENQRTYIDLLHEDVPDNDRDKINKLWKDSYFGPLRDWVERNSPVVRVGFGY</sequence>
<reference evidence="1 2" key="1">
    <citation type="journal article" date="2015" name="Nature">
        <title>rRNA introns, odd ribosomes, and small enigmatic genomes across a large radiation of phyla.</title>
        <authorList>
            <person name="Brown C.T."/>
            <person name="Hug L.A."/>
            <person name="Thomas B.C."/>
            <person name="Sharon I."/>
            <person name="Castelle C.J."/>
            <person name="Singh A."/>
            <person name="Wilkins M.J."/>
            <person name="Williams K.H."/>
            <person name="Banfield J.F."/>
        </authorList>
    </citation>
    <scope>NUCLEOTIDE SEQUENCE [LARGE SCALE GENOMIC DNA]</scope>
</reference>
<dbReference type="Gene3D" id="3.30.530.20">
    <property type="match status" value="1"/>
</dbReference>
<gene>
    <name evidence="1" type="ORF">UX05_C0016G0002</name>
</gene>
<protein>
    <submittedName>
        <fullName evidence="1">Activator of Hsp90 ATPase 1 family protein</fullName>
    </submittedName>
</protein>
<proteinExistence type="predicted"/>
<dbReference type="Proteomes" id="UP000034264">
    <property type="component" value="Unassembled WGS sequence"/>
</dbReference>
<dbReference type="AlphaFoldDB" id="A0A0G1M0T6"/>
<accession>A0A0G1M0T6</accession>
<dbReference type="InterPro" id="IPR023393">
    <property type="entry name" value="START-like_dom_sf"/>
</dbReference>
<evidence type="ECO:0000313" key="2">
    <source>
        <dbReference type="Proteomes" id="UP000034264"/>
    </source>
</evidence>
<organism evidence="1 2">
    <name type="scientific">Candidatus Amesbacteria bacterium GW2011_GWC2_45_19</name>
    <dbReference type="NCBI Taxonomy" id="1618366"/>
    <lineage>
        <taxon>Bacteria</taxon>
        <taxon>Candidatus Amesiibacteriota</taxon>
    </lineage>
</organism>
<evidence type="ECO:0000313" key="1">
    <source>
        <dbReference type="EMBL" id="KKU01831.1"/>
    </source>
</evidence>
<name>A0A0G1M0T6_9BACT</name>
<dbReference type="EMBL" id="LCKS01000016">
    <property type="protein sequence ID" value="KKU01831.1"/>
    <property type="molecule type" value="Genomic_DNA"/>
</dbReference>